<feature type="transmembrane region" description="Helical" evidence="1">
    <location>
        <begin position="12"/>
        <end position="31"/>
    </location>
</feature>
<evidence type="ECO:0000256" key="1">
    <source>
        <dbReference type="SAM" id="Phobius"/>
    </source>
</evidence>
<dbReference type="Proteomes" id="UP001627154">
    <property type="component" value="Unassembled WGS sequence"/>
</dbReference>
<dbReference type="AlphaFoldDB" id="A0ABD2WJ73"/>
<proteinExistence type="predicted"/>
<organism evidence="2 3">
    <name type="scientific">Trichogramma kaykai</name>
    <dbReference type="NCBI Taxonomy" id="54128"/>
    <lineage>
        <taxon>Eukaryota</taxon>
        <taxon>Metazoa</taxon>
        <taxon>Ecdysozoa</taxon>
        <taxon>Arthropoda</taxon>
        <taxon>Hexapoda</taxon>
        <taxon>Insecta</taxon>
        <taxon>Pterygota</taxon>
        <taxon>Neoptera</taxon>
        <taxon>Endopterygota</taxon>
        <taxon>Hymenoptera</taxon>
        <taxon>Apocrita</taxon>
        <taxon>Proctotrupomorpha</taxon>
        <taxon>Chalcidoidea</taxon>
        <taxon>Trichogrammatidae</taxon>
        <taxon>Trichogramma</taxon>
    </lineage>
</organism>
<sequence>MSKKCLIIRFEFFLFGAQLNISSYILFFRYYSVFLELQDLSCRRRRCCRLRFVSIIILELGSCIIFVSILAYTTTDPARMIVAVNKATAI</sequence>
<keyword evidence="3" id="KW-1185">Reference proteome</keyword>
<protein>
    <submittedName>
        <fullName evidence="2">Uncharacterized protein</fullName>
    </submittedName>
</protein>
<gene>
    <name evidence="2" type="ORF">TKK_012727</name>
</gene>
<evidence type="ECO:0000313" key="3">
    <source>
        <dbReference type="Proteomes" id="UP001627154"/>
    </source>
</evidence>
<keyword evidence="1" id="KW-0472">Membrane</keyword>
<name>A0ABD2WJ73_9HYME</name>
<evidence type="ECO:0000313" key="2">
    <source>
        <dbReference type="EMBL" id="KAL3392674.1"/>
    </source>
</evidence>
<keyword evidence="1" id="KW-1133">Transmembrane helix</keyword>
<keyword evidence="1" id="KW-0812">Transmembrane</keyword>
<accession>A0ABD2WJ73</accession>
<feature type="transmembrane region" description="Helical" evidence="1">
    <location>
        <begin position="52"/>
        <end position="72"/>
    </location>
</feature>
<reference evidence="2 3" key="1">
    <citation type="journal article" date="2024" name="bioRxiv">
        <title>A reference genome for Trichogramma kaykai: A tiny desert-dwelling parasitoid wasp with competing sex-ratio distorters.</title>
        <authorList>
            <person name="Culotta J."/>
            <person name="Lindsey A.R."/>
        </authorList>
    </citation>
    <scope>NUCLEOTIDE SEQUENCE [LARGE SCALE GENOMIC DNA]</scope>
    <source>
        <strain evidence="2 3">KSX58</strain>
    </source>
</reference>
<comment type="caution">
    <text evidence="2">The sequence shown here is derived from an EMBL/GenBank/DDBJ whole genome shotgun (WGS) entry which is preliminary data.</text>
</comment>
<dbReference type="EMBL" id="JBJJXI010000102">
    <property type="protein sequence ID" value="KAL3392674.1"/>
    <property type="molecule type" value="Genomic_DNA"/>
</dbReference>